<gene>
    <name evidence="1" type="ORF">bsdcttw_00720</name>
</gene>
<dbReference type="EMBL" id="AP023368">
    <property type="protein sequence ID" value="BCJ97031.1"/>
    <property type="molecule type" value="Genomic_DNA"/>
</dbReference>
<reference evidence="1 2" key="1">
    <citation type="submission" date="2020-08" db="EMBL/GenBank/DDBJ databases">
        <title>Draft genome sequencing of an Anaerocolumna strain isolated from anoxic soil subjected to BSD treatment.</title>
        <authorList>
            <person name="Uek A."/>
            <person name="Tonouchi A."/>
        </authorList>
    </citation>
    <scope>NUCLEOTIDE SEQUENCE [LARGE SCALE GENOMIC DNA]</scope>
    <source>
        <strain evidence="1 2">CTTW</strain>
    </source>
</reference>
<keyword evidence="2" id="KW-1185">Reference proteome</keyword>
<proteinExistence type="predicted"/>
<sequence>MEQQTDEINKIIHIKCTEQEKQKVIAELSSYLYDYQFNFIIVEEPSQE</sequence>
<reference evidence="1 2" key="2">
    <citation type="submission" date="2020-08" db="EMBL/GenBank/DDBJ databases">
        <authorList>
            <person name="Ueki A."/>
            <person name="Tonouchi A."/>
        </authorList>
    </citation>
    <scope>NUCLEOTIDE SEQUENCE [LARGE SCALE GENOMIC DNA]</scope>
    <source>
        <strain evidence="1 2">CTTW</strain>
    </source>
</reference>
<dbReference type="RefSeq" id="WP_185257498.1">
    <property type="nucleotide sequence ID" value="NZ_AP023368.1"/>
</dbReference>
<protein>
    <submittedName>
        <fullName evidence="1">Uncharacterized protein</fullName>
    </submittedName>
</protein>
<organism evidence="1 2">
    <name type="scientific">Anaerocolumna chitinilytica</name>
    <dbReference type="NCBI Taxonomy" id="1727145"/>
    <lineage>
        <taxon>Bacteria</taxon>
        <taxon>Bacillati</taxon>
        <taxon>Bacillota</taxon>
        <taxon>Clostridia</taxon>
        <taxon>Lachnospirales</taxon>
        <taxon>Lachnospiraceae</taxon>
        <taxon>Anaerocolumna</taxon>
    </lineage>
</organism>
<name>A0A7I8DID8_9FIRM</name>
<evidence type="ECO:0000313" key="1">
    <source>
        <dbReference type="EMBL" id="BCJ97031.1"/>
    </source>
</evidence>
<accession>A0A7I8DID8</accession>
<evidence type="ECO:0000313" key="2">
    <source>
        <dbReference type="Proteomes" id="UP000515703"/>
    </source>
</evidence>
<dbReference type="KEGG" id="acht:bsdcttw_00720"/>
<dbReference type="AlphaFoldDB" id="A0A7I8DID8"/>
<dbReference type="Proteomes" id="UP000515703">
    <property type="component" value="Chromosome"/>
</dbReference>